<accession>A0ABT2ZV35</accession>
<dbReference type="EMBL" id="JAOWKW010000001">
    <property type="protein sequence ID" value="MCV2877608.1"/>
    <property type="molecule type" value="Genomic_DNA"/>
</dbReference>
<dbReference type="Proteomes" id="UP001526166">
    <property type="component" value="Unassembled WGS sequence"/>
</dbReference>
<dbReference type="PROSITE" id="PS51257">
    <property type="entry name" value="PROKAR_LIPOPROTEIN"/>
    <property type="match status" value="1"/>
</dbReference>
<dbReference type="RefSeq" id="WP_263846893.1">
    <property type="nucleotide sequence ID" value="NZ_JAOWKW010000001.1"/>
</dbReference>
<proteinExistence type="predicted"/>
<keyword evidence="3" id="KW-1185">Reference proteome</keyword>
<feature type="chain" id="PRO_5046742407" description="Protease inhibitor Inh" evidence="1">
    <location>
        <begin position="19"/>
        <end position="117"/>
    </location>
</feature>
<keyword evidence="1" id="KW-0732">Signal</keyword>
<sequence>MIPRFVAAAALLAVSACAVVQTGGAGQTSSGEPIVGDFKFDQGTRRFDIALQSPRGWVCSSSFVQSAQPQATRTVPLTCNDGRTGNLIMSANQFQDQATGSFYLSNGESGQVTFGRL</sequence>
<evidence type="ECO:0000313" key="3">
    <source>
        <dbReference type="Proteomes" id="UP001526166"/>
    </source>
</evidence>
<protein>
    <recommendedName>
        <fullName evidence="4">Protease inhibitor Inh</fullName>
    </recommendedName>
</protein>
<feature type="signal peptide" evidence="1">
    <location>
        <begin position="1"/>
        <end position="18"/>
    </location>
</feature>
<evidence type="ECO:0000256" key="1">
    <source>
        <dbReference type="SAM" id="SignalP"/>
    </source>
</evidence>
<evidence type="ECO:0008006" key="4">
    <source>
        <dbReference type="Google" id="ProtNLM"/>
    </source>
</evidence>
<gene>
    <name evidence="2" type="ORF">OE699_01980</name>
</gene>
<evidence type="ECO:0000313" key="2">
    <source>
        <dbReference type="EMBL" id="MCV2877608.1"/>
    </source>
</evidence>
<name>A0ABT2ZV35_9RHOB</name>
<reference evidence="2 3" key="1">
    <citation type="submission" date="2022-10" db="EMBL/GenBank/DDBJ databases">
        <title>Sinirhodobacter sp. nov., isolated from ocean surface sediments.</title>
        <authorList>
            <person name="He W."/>
            <person name="Wang L."/>
            <person name="Zhang D.-F."/>
        </authorList>
    </citation>
    <scope>NUCLEOTIDE SEQUENCE [LARGE SCALE GENOMIC DNA]</scope>
    <source>
        <strain evidence="2 3">WL0115</strain>
    </source>
</reference>
<comment type="caution">
    <text evidence="2">The sequence shown here is derived from an EMBL/GenBank/DDBJ whole genome shotgun (WGS) entry which is preliminary data.</text>
</comment>
<organism evidence="2 3">
    <name type="scientific">Sedimentimonas flavescens</name>
    <dbReference type="NCBI Taxonomy" id="2851012"/>
    <lineage>
        <taxon>Bacteria</taxon>
        <taxon>Pseudomonadati</taxon>
        <taxon>Pseudomonadota</taxon>
        <taxon>Alphaproteobacteria</taxon>
        <taxon>Rhodobacterales</taxon>
        <taxon>Rhodobacter group</taxon>
        <taxon>Sedimentimonas</taxon>
    </lineage>
</organism>